<feature type="compositionally biased region" description="Polar residues" evidence="1">
    <location>
        <begin position="1"/>
        <end position="11"/>
    </location>
</feature>
<reference evidence="2 3" key="1">
    <citation type="journal article" date="2015" name="Sci. Rep.">
        <title>The power of single molecule real-time sequencing technology in the de novo assembly of a eukaryotic genome.</title>
        <authorList>
            <person name="Sakai H."/>
            <person name="Naito K."/>
            <person name="Ogiso-Tanaka E."/>
            <person name="Takahashi Y."/>
            <person name="Iseki K."/>
            <person name="Muto C."/>
            <person name="Satou K."/>
            <person name="Teruya K."/>
            <person name="Shiroma A."/>
            <person name="Shimoji M."/>
            <person name="Hirano T."/>
            <person name="Itoh T."/>
            <person name="Kaga A."/>
            <person name="Tomooka N."/>
        </authorList>
    </citation>
    <scope>NUCLEOTIDE SEQUENCE [LARGE SCALE GENOMIC DNA]</scope>
    <source>
        <strain evidence="3">cv. Shumari</strain>
    </source>
</reference>
<dbReference type="AlphaFoldDB" id="A0A0S3S6T2"/>
<evidence type="ECO:0000313" key="3">
    <source>
        <dbReference type="Proteomes" id="UP000291084"/>
    </source>
</evidence>
<feature type="non-terminal residue" evidence="2">
    <location>
        <position position="1"/>
    </location>
</feature>
<evidence type="ECO:0000256" key="1">
    <source>
        <dbReference type="SAM" id="MobiDB-lite"/>
    </source>
</evidence>
<dbReference type="Proteomes" id="UP000291084">
    <property type="component" value="Chromosome 5"/>
</dbReference>
<sequence>PSQASSGQQPLAQPAVGNHATEPNATLNRAPENKLIHANRSTIASFIERNSLHTIVSSPLLNQAFVHPQFMNPNSRDTVSKSLLVIFLLK</sequence>
<organism evidence="2 3">
    <name type="scientific">Vigna angularis var. angularis</name>
    <dbReference type="NCBI Taxonomy" id="157739"/>
    <lineage>
        <taxon>Eukaryota</taxon>
        <taxon>Viridiplantae</taxon>
        <taxon>Streptophyta</taxon>
        <taxon>Embryophyta</taxon>
        <taxon>Tracheophyta</taxon>
        <taxon>Spermatophyta</taxon>
        <taxon>Magnoliopsida</taxon>
        <taxon>eudicotyledons</taxon>
        <taxon>Gunneridae</taxon>
        <taxon>Pentapetalae</taxon>
        <taxon>rosids</taxon>
        <taxon>fabids</taxon>
        <taxon>Fabales</taxon>
        <taxon>Fabaceae</taxon>
        <taxon>Papilionoideae</taxon>
        <taxon>50 kb inversion clade</taxon>
        <taxon>NPAAA clade</taxon>
        <taxon>indigoferoid/millettioid clade</taxon>
        <taxon>Phaseoleae</taxon>
        <taxon>Vigna</taxon>
    </lineage>
</organism>
<evidence type="ECO:0000313" key="2">
    <source>
        <dbReference type="EMBL" id="BAT88493.1"/>
    </source>
</evidence>
<name>A0A0S3S6T2_PHAAN</name>
<proteinExistence type="predicted"/>
<protein>
    <submittedName>
        <fullName evidence="2">Uncharacterized protein</fullName>
    </submittedName>
</protein>
<accession>A0A0S3S6T2</accession>
<feature type="region of interest" description="Disordered" evidence="1">
    <location>
        <begin position="1"/>
        <end position="33"/>
    </location>
</feature>
<keyword evidence="3" id="KW-1185">Reference proteome</keyword>
<dbReference type="EMBL" id="AP015038">
    <property type="protein sequence ID" value="BAT88493.1"/>
    <property type="molecule type" value="Genomic_DNA"/>
</dbReference>
<gene>
    <name evidence="2" type="primary">Vigan.05G200200</name>
    <name evidence="2" type="ORF">VIGAN_05200200</name>
</gene>